<evidence type="ECO:0000313" key="3">
    <source>
        <dbReference type="Proteomes" id="UP001141183"/>
    </source>
</evidence>
<dbReference type="AlphaFoldDB" id="A0A9X3XKR2"/>
<evidence type="ECO:0000313" key="2">
    <source>
        <dbReference type="EMBL" id="MDC4240211.1"/>
    </source>
</evidence>
<feature type="transmembrane region" description="Helical" evidence="1">
    <location>
        <begin position="6"/>
        <end position="31"/>
    </location>
</feature>
<dbReference type="EMBL" id="JAMRYU010000007">
    <property type="protein sequence ID" value="MDC4240211.1"/>
    <property type="molecule type" value="Genomic_DNA"/>
</dbReference>
<accession>A0A9X3XKR2</accession>
<dbReference type="RefSeq" id="WP_008680736.1">
    <property type="nucleotide sequence ID" value="NZ_CABKOG010000003.1"/>
</dbReference>
<evidence type="ECO:0000256" key="1">
    <source>
        <dbReference type="SAM" id="Phobius"/>
    </source>
</evidence>
<proteinExistence type="predicted"/>
<keyword evidence="1" id="KW-1133">Transmembrane helix</keyword>
<keyword evidence="1" id="KW-0472">Membrane</keyword>
<comment type="caution">
    <text evidence="2">The sequence shown here is derived from an EMBL/GenBank/DDBJ whole genome shotgun (WGS) entry which is preliminary data.</text>
</comment>
<organism evidence="2 3">
    <name type="scientific">Clostridium tertium</name>
    <dbReference type="NCBI Taxonomy" id="1559"/>
    <lineage>
        <taxon>Bacteria</taxon>
        <taxon>Bacillati</taxon>
        <taxon>Bacillota</taxon>
        <taxon>Clostridia</taxon>
        <taxon>Eubacteriales</taxon>
        <taxon>Clostridiaceae</taxon>
        <taxon>Clostridium</taxon>
    </lineage>
</organism>
<name>A0A9X3XKR2_9CLOT</name>
<dbReference type="Proteomes" id="UP001141183">
    <property type="component" value="Unassembled WGS sequence"/>
</dbReference>
<keyword evidence="1" id="KW-0812">Transmembrane</keyword>
<reference evidence="2" key="1">
    <citation type="submission" date="2022-05" db="EMBL/GenBank/DDBJ databases">
        <title>Draft genome sequence of Clostridium tertium strain CP3 isolated from Peru.</title>
        <authorList>
            <person name="Hurtado R."/>
            <person name="Lima L."/>
            <person name="Sousa T."/>
            <person name="Jaiswal A.K."/>
            <person name="Tiwari S."/>
            <person name="Maturrano L."/>
            <person name="Brenig B."/>
            <person name="Azevedo V."/>
        </authorList>
    </citation>
    <scope>NUCLEOTIDE SEQUENCE</scope>
    <source>
        <strain evidence="2">CP3</strain>
    </source>
</reference>
<protein>
    <submittedName>
        <fullName evidence="2">Uncharacterized protein</fullName>
    </submittedName>
</protein>
<gene>
    <name evidence="2" type="ORF">NE398_08535</name>
</gene>
<keyword evidence="3" id="KW-1185">Reference proteome</keyword>
<sequence length="134" mass="15911">MHEGVIIFIISCLFIVTLLISLILIIIEIIIKRKVIMNYDDFIRIIDKDIKKLDININLKELLDKYEYEKVKVSSDNINKSKNSNINQIELFERRKQKQMSNYKNTLEITSYENDINNKNNTDKEKGKFIDIIL</sequence>